<dbReference type="OrthoDB" id="4333526at2"/>
<comment type="caution">
    <text evidence="1">The sequence shown here is derived from an EMBL/GenBank/DDBJ whole genome shotgun (WGS) entry which is preliminary data.</text>
</comment>
<keyword evidence="2" id="KW-1185">Reference proteome</keyword>
<name>A0A543HU85_9MICO</name>
<protein>
    <submittedName>
        <fullName evidence="1">Uncharacterized protein</fullName>
    </submittedName>
</protein>
<accession>A0A543HU85</accession>
<dbReference type="Proteomes" id="UP000316747">
    <property type="component" value="Unassembled WGS sequence"/>
</dbReference>
<dbReference type="EMBL" id="VFPM01000002">
    <property type="protein sequence ID" value="TQM61927.1"/>
    <property type="molecule type" value="Genomic_DNA"/>
</dbReference>
<gene>
    <name evidence="1" type="ORF">FBY41_1948</name>
</gene>
<dbReference type="AlphaFoldDB" id="A0A543HU85"/>
<reference evidence="1 2" key="1">
    <citation type="submission" date="2019-06" db="EMBL/GenBank/DDBJ databases">
        <title>Genome sequencing of plant associated microbes to promote plant fitness in Sorghum bicolor and Oryza sativa.</title>
        <authorList>
            <person name="Coleman-Derr D."/>
        </authorList>
    </citation>
    <scope>NUCLEOTIDE SEQUENCE [LARGE SCALE GENOMIC DNA]</scope>
    <source>
        <strain evidence="1 2">KV-663</strain>
    </source>
</reference>
<evidence type="ECO:0000313" key="1">
    <source>
        <dbReference type="EMBL" id="TQM61927.1"/>
    </source>
</evidence>
<evidence type="ECO:0000313" key="2">
    <source>
        <dbReference type="Proteomes" id="UP000316747"/>
    </source>
</evidence>
<sequence>MARSFRHLISGVHGRVSETFTHPDWGMLSSQSVVHVSAGQVVTHEAGPNDMMYGPNADAGQLTTQPFSYTVGDADVWVSNVSPLGLGEVPDGESGGVAYVLHVDSASPIDVAVTITLEDQTVWAID</sequence>
<proteinExistence type="predicted"/>
<organism evidence="1 2">
    <name type="scientific">Humibacillus xanthopallidus</name>
    <dbReference type="NCBI Taxonomy" id="412689"/>
    <lineage>
        <taxon>Bacteria</taxon>
        <taxon>Bacillati</taxon>
        <taxon>Actinomycetota</taxon>
        <taxon>Actinomycetes</taxon>
        <taxon>Micrococcales</taxon>
        <taxon>Intrasporangiaceae</taxon>
        <taxon>Humibacillus</taxon>
    </lineage>
</organism>
<dbReference type="RefSeq" id="WP_141843902.1">
    <property type="nucleotide sequence ID" value="NZ_VFPM01000002.1"/>
</dbReference>